<protein>
    <recommendedName>
        <fullName evidence="7">AP-3 complex subunit delta</fullName>
    </recommendedName>
</protein>
<keyword evidence="8" id="KW-0175">Coiled coil</keyword>
<keyword evidence="12" id="KW-1185">Reference proteome</keyword>
<comment type="subcellular location">
    <subcellularLocation>
        <location evidence="1">Endomembrane system</location>
    </subcellularLocation>
    <subcellularLocation>
        <location evidence="7">Golgi apparatus</location>
    </subcellularLocation>
</comment>
<feature type="compositionally biased region" description="Acidic residues" evidence="9">
    <location>
        <begin position="763"/>
        <end position="772"/>
    </location>
</feature>
<comment type="subunit">
    <text evidence="7">Adaptor protein complex 3 (AP-3) is a heterotetramer.</text>
</comment>
<gene>
    <name evidence="11" type="ORF">V7S43_011605</name>
</gene>
<feature type="compositionally biased region" description="Basic residues" evidence="9">
    <location>
        <begin position="908"/>
        <end position="918"/>
    </location>
</feature>
<keyword evidence="3 7" id="KW-0813">Transport</keyword>
<dbReference type="Proteomes" id="UP001632037">
    <property type="component" value="Unassembled WGS sequence"/>
</dbReference>
<feature type="compositionally biased region" description="Basic and acidic residues" evidence="9">
    <location>
        <begin position="452"/>
        <end position="464"/>
    </location>
</feature>
<evidence type="ECO:0000256" key="9">
    <source>
        <dbReference type="SAM" id="MobiDB-lite"/>
    </source>
</evidence>
<feature type="compositionally biased region" description="Low complexity" evidence="9">
    <location>
        <begin position="434"/>
        <end position="448"/>
    </location>
</feature>
<dbReference type="Pfam" id="PF01602">
    <property type="entry name" value="Adaptin_N"/>
    <property type="match status" value="1"/>
</dbReference>
<keyword evidence="7" id="KW-0333">Golgi apparatus</keyword>
<sequence length="1010" mass="112665">MFEKNLQDLVKGIRSAKGDVSVYISQAMQEIKTELRSTDPFIKAQAVRKLTYLHMLGYDMCWAAFHVVEVMSYERFAHKRIGYNAACQSFTQSTDVVLLCTNLLKKEFGSTSEYEVGLAINVLANIVTTDLARDLLGDVLAMMGSPKPYVRKKATLVLYKMFLRYPQGLRLSFDRLKERMEEPDVTVVSCAVNVICELANKKPKNYLGLAPQFFRLLTTSSNNWMLIKVVKLLASLVPEEPRLARKLLDPLATVIQNTPAKSLLYECIGTVTTALLYTKKSDGSQPRNVAAVVRLCNDHLRRYIEDPDQNLRYLGLVGLGNLMKSHPYVVTEHQELIVECLAVDDITIRMRALELLSGMVNPDNAAPIIRELMRQTLSADGAYRHELITHILHVCSVNKYANIHDFDWYIHVLVQLARVPGNTAATVDASLSSLAPSSGSMLDSSSSSTKMKANDDEPAKRSHGVEVARQLVDIAVRVKSVRSVMVDNMIELLMEKEALSGPGAGTLQEVYYAAAWITGEYVMEFLDDVDDEEEDEDEEEERETEEEKLQRLEDLADEMLQPRTTTLPGHVQTVFIQALLKILTAMAERADDATVERIATVIMERLPAFVQSEYIEVQERAVCLQQLLLALSMGLGALTARERTERAFDGSATLDPAKRLDVLNSYFVERLAPVGVKAQRKVPLPGDLDLDEPLSNSEAKFLESGGDVSAFGSEDDLEVSFVSQGHAGIGGGYSGIGDGSPERKPGHKHDRHRRHHGSSSSESESESESESSADEKQRKEQEYAREQERLRKDPFYLSGGSQTSGDAGANAGFADMMGALGTNGKKKKASKKSKSRDILEDELMPEGARSSDEDRRRSRKKRGSVGEDETDLSAVDLSVPLGENEKIPTDQWFHRQTPAKSTEEEKKTKKKSSKHKKSSRGEDEDKKRKKKESSKSTKSKKSSRKQEDSLIGGFSDEEREPEEQETRHHHRSSKSSSHKKSSSSKNGEKKRKGKSSRRQEAPPAEPLLLF</sequence>
<evidence type="ECO:0000259" key="10">
    <source>
        <dbReference type="Pfam" id="PF01602"/>
    </source>
</evidence>
<dbReference type="InterPro" id="IPR017105">
    <property type="entry name" value="AP3_complex_dsu"/>
</dbReference>
<evidence type="ECO:0000256" key="5">
    <source>
        <dbReference type="ARBA" id="ARBA00022927"/>
    </source>
</evidence>
<evidence type="ECO:0000256" key="6">
    <source>
        <dbReference type="ARBA" id="ARBA00023136"/>
    </source>
</evidence>
<accession>A0ABD3F8K2</accession>
<evidence type="ECO:0000256" key="1">
    <source>
        <dbReference type="ARBA" id="ARBA00004308"/>
    </source>
</evidence>
<dbReference type="PIRSF" id="PIRSF037092">
    <property type="entry name" value="AP3_complex_delta"/>
    <property type="match status" value="1"/>
</dbReference>
<feature type="compositionally biased region" description="Basic residues" evidence="9">
    <location>
        <begin position="745"/>
        <end position="757"/>
    </location>
</feature>
<dbReference type="InterPro" id="IPR002553">
    <property type="entry name" value="Clathrin/coatomer_adapt-like_N"/>
</dbReference>
<dbReference type="InterPro" id="IPR016024">
    <property type="entry name" value="ARM-type_fold"/>
</dbReference>
<comment type="caution">
    <text evidence="11">The sequence shown here is derived from an EMBL/GenBank/DDBJ whole genome shotgun (WGS) entry which is preliminary data.</text>
</comment>
<feature type="region of interest" description="Disordered" evidence="9">
    <location>
        <begin position="730"/>
        <end position="1010"/>
    </location>
</feature>
<name>A0ABD3F8K2_9STRA</name>
<dbReference type="EMBL" id="JBIMZQ010000028">
    <property type="protein sequence ID" value="KAL3663195.1"/>
    <property type="molecule type" value="Genomic_DNA"/>
</dbReference>
<feature type="compositionally biased region" description="Basic residues" evidence="9">
    <location>
        <begin position="967"/>
        <end position="996"/>
    </location>
</feature>
<evidence type="ECO:0000313" key="11">
    <source>
        <dbReference type="EMBL" id="KAL3663195.1"/>
    </source>
</evidence>
<organism evidence="11 12">
    <name type="scientific">Phytophthora oleae</name>
    <dbReference type="NCBI Taxonomy" id="2107226"/>
    <lineage>
        <taxon>Eukaryota</taxon>
        <taxon>Sar</taxon>
        <taxon>Stramenopiles</taxon>
        <taxon>Oomycota</taxon>
        <taxon>Peronosporomycetes</taxon>
        <taxon>Peronosporales</taxon>
        <taxon>Peronosporaceae</taxon>
        <taxon>Phytophthora</taxon>
    </lineage>
</organism>
<feature type="region of interest" description="Disordered" evidence="9">
    <location>
        <begin position="434"/>
        <end position="464"/>
    </location>
</feature>
<evidence type="ECO:0000313" key="12">
    <source>
        <dbReference type="Proteomes" id="UP001632037"/>
    </source>
</evidence>
<evidence type="ECO:0000256" key="2">
    <source>
        <dbReference type="ARBA" id="ARBA00006613"/>
    </source>
</evidence>
<evidence type="ECO:0000256" key="3">
    <source>
        <dbReference type="ARBA" id="ARBA00022448"/>
    </source>
</evidence>
<feature type="compositionally biased region" description="Basic residues" evidence="9">
    <location>
        <begin position="824"/>
        <end position="834"/>
    </location>
</feature>
<feature type="compositionally biased region" description="Basic residues" evidence="9">
    <location>
        <begin position="927"/>
        <end position="943"/>
    </location>
</feature>
<dbReference type="AlphaFoldDB" id="A0ABD3F8K2"/>
<feature type="compositionally biased region" description="Basic and acidic residues" evidence="9">
    <location>
        <begin position="773"/>
        <end position="794"/>
    </location>
</feature>
<keyword evidence="4" id="KW-0677">Repeat</keyword>
<dbReference type="GO" id="GO:0005794">
    <property type="term" value="C:Golgi apparatus"/>
    <property type="evidence" value="ECO:0007669"/>
    <property type="project" value="UniProtKB-SubCell"/>
</dbReference>
<keyword evidence="5 7" id="KW-0653">Protein transport</keyword>
<dbReference type="GO" id="GO:0015031">
    <property type="term" value="P:protein transport"/>
    <property type="evidence" value="ECO:0007669"/>
    <property type="project" value="UniProtKB-KW"/>
</dbReference>
<dbReference type="SUPFAM" id="SSF48371">
    <property type="entry name" value="ARM repeat"/>
    <property type="match status" value="1"/>
</dbReference>
<dbReference type="InterPro" id="IPR011989">
    <property type="entry name" value="ARM-like"/>
</dbReference>
<comment type="similarity">
    <text evidence="2 7">Belongs to the adaptor complexes large subunit family.</text>
</comment>
<evidence type="ECO:0000256" key="7">
    <source>
        <dbReference type="PIRNR" id="PIRNR037092"/>
    </source>
</evidence>
<keyword evidence="6" id="KW-0472">Membrane</keyword>
<evidence type="ECO:0000256" key="8">
    <source>
        <dbReference type="SAM" id="Coils"/>
    </source>
</evidence>
<dbReference type="PANTHER" id="PTHR22781">
    <property type="entry name" value="DELTA ADAPTIN-RELATED"/>
    <property type="match status" value="1"/>
</dbReference>
<evidence type="ECO:0000256" key="4">
    <source>
        <dbReference type="ARBA" id="ARBA00022737"/>
    </source>
</evidence>
<feature type="domain" description="Clathrin/coatomer adaptor adaptin-like N-terminal" evidence="10">
    <location>
        <begin position="23"/>
        <end position="427"/>
    </location>
</feature>
<dbReference type="Gene3D" id="1.25.10.10">
    <property type="entry name" value="Leucine-rich Repeat Variant"/>
    <property type="match status" value="1"/>
</dbReference>
<reference evidence="11 12" key="1">
    <citation type="submission" date="2024-09" db="EMBL/GenBank/DDBJ databases">
        <title>Genome sequencing and assembly of Phytophthora oleae, isolate VK10A, causative agent of rot of olive drupes.</title>
        <authorList>
            <person name="Conti Taguali S."/>
            <person name="Riolo M."/>
            <person name="La Spada F."/>
            <person name="Cacciola S.O."/>
            <person name="Dionisio G."/>
        </authorList>
    </citation>
    <scope>NUCLEOTIDE SEQUENCE [LARGE SCALE GENOMIC DNA]</scope>
    <source>
        <strain evidence="11 12">VK10A</strain>
    </source>
</reference>
<dbReference type="PANTHER" id="PTHR22781:SF12">
    <property type="entry name" value="AP-3 COMPLEX SUBUNIT DELTA-1"/>
    <property type="match status" value="1"/>
</dbReference>
<feature type="coiled-coil region" evidence="8">
    <location>
        <begin position="522"/>
        <end position="558"/>
    </location>
</feature>
<proteinExistence type="inferred from homology"/>